<evidence type="ECO:0000313" key="2">
    <source>
        <dbReference type="EMBL" id="MBF4102232.1"/>
    </source>
</evidence>
<sequence length="74" mass="8686">MTIYQTSVGWNKWETLSTLELKIEELAKNIIFQPPISIRLFILPNRRKIRKIIWKTQCGVVGSIIAQCVMLWIN</sequence>
<keyword evidence="1" id="KW-0812">Transmembrane</keyword>
<feature type="transmembrane region" description="Helical" evidence="1">
    <location>
        <begin position="52"/>
        <end position="73"/>
    </location>
</feature>
<comment type="caution">
    <text evidence="2">The sequence shown here is derived from an EMBL/GenBank/DDBJ whole genome shotgun (WGS) entry which is preliminary data.</text>
</comment>
<dbReference type="EMBL" id="JADION010000003">
    <property type="protein sequence ID" value="MBF4102232.1"/>
    <property type="molecule type" value="Genomic_DNA"/>
</dbReference>
<proteinExistence type="predicted"/>
<keyword evidence="1" id="KW-1133">Transmembrane helix</keyword>
<name>A0A930Y8B2_9PAST</name>
<gene>
    <name evidence="2" type="ORF">INT80_01795</name>
</gene>
<evidence type="ECO:0000256" key="1">
    <source>
        <dbReference type="SAM" id="Phobius"/>
    </source>
</evidence>
<protein>
    <submittedName>
        <fullName evidence="2">Uncharacterized protein</fullName>
    </submittedName>
</protein>
<keyword evidence="1" id="KW-0472">Membrane</keyword>
<dbReference type="AlphaFoldDB" id="A0A930Y8B2"/>
<reference evidence="2" key="1">
    <citation type="submission" date="2020-11" db="EMBL/GenBank/DDBJ databases">
        <title>Gallibacterium anatis 1637, full genome, WGS.</title>
        <authorList>
            <person name="Laishevtcev A.I."/>
            <person name="Yakimova E.A."/>
            <person name="Petkovich D."/>
            <person name="Stepanova T.V."/>
            <person name="Kalendr R.S."/>
            <person name="Rubalsky E.O."/>
            <person name="Zulkarneev E.R."/>
            <person name="Aleshkin A.V."/>
        </authorList>
    </citation>
    <scope>NUCLEOTIDE SEQUENCE</scope>
    <source>
        <strain evidence="2">1637</strain>
    </source>
</reference>
<organism evidence="2">
    <name type="scientific">Gallibacterium anatis</name>
    <dbReference type="NCBI Taxonomy" id="750"/>
    <lineage>
        <taxon>Bacteria</taxon>
        <taxon>Pseudomonadati</taxon>
        <taxon>Pseudomonadota</taxon>
        <taxon>Gammaproteobacteria</taxon>
        <taxon>Pasteurellales</taxon>
        <taxon>Pasteurellaceae</taxon>
        <taxon>Gallibacterium</taxon>
    </lineage>
</organism>
<accession>A0A930Y8B2</accession>